<dbReference type="EMBL" id="CAXAJV020001296">
    <property type="protein sequence ID" value="CAL7947714.1"/>
    <property type="molecule type" value="Genomic_DNA"/>
</dbReference>
<dbReference type="InterPro" id="IPR032682">
    <property type="entry name" value="Cnd1_C"/>
</dbReference>
<evidence type="ECO:0000259" key="8">
    <source>
        <dbReference type="Pfam" id="PF12717"/>
    </source>
</evidence>
<gene>
    <name evidence="9" type="ORF">XYLVIOL_LOCUS8474</name>
</gene>
<dbReference type="Proteomes" id="UP001642520">
    <property type="component" value="Unassembled WGS sequence"/>
</dbReference>
<dbReference type="InterPro" id="IPR011989">
    <property type="entry name" value="ARM-like"/>
</dbReference>
<evidence type="ECO:0000313" key="9">
    <source>
        <dbReference type="EMBL" id="CAL7947714.1"/>
    </source>
</evidence>
<keyword evidence="3" id="KW-0498">Mitosis</keyword>
<organism evidence="9 10">
    <name type="scientific">Xylocopa violacea</name>
    <name type="common">Violet carpenter bee</name>
    <name type="synonym">Apis violacea</name>
    <dbReference type="NCBI Taxonomy" id="135666"/>
    <lineage>
        <taxon>Eukaryota</taxon>
        <taxon>Metazoa</taxon>
        <taxon>Ecdysozoa</taxon>
        <taxon>Arthropoda</taxon>
        <taxon>Hexapoda</taxon>
        <taxon>Insecta</taxon>
        <taxon>Pterygota</taxon>
        <taxon>Neoptera</taxon>
        <taxon>Endopterygota</taxon>
        <taxon>Hymenoptera</taxon>
        <taxon>Apocrita</taxon>
        <taxon>Aculeata</taxon>
        <taxon>Apoidea</taxon>
        <taxon>Anthophila</taxon>
        <taxon>Apidae</taxon>
        <taxon>Xylocopa</taxon>
        <taxon>Xylocopa</taxon>
    </lineage>
</organism>
<evidence type="ECO:0000256" key="6">
    <source>
        <dbReference type="ARBA" id="ARBA00023306"/>
    </source>
</evidence>
<dbReference type="PROSITE" id="PS50077">
    <property type="entry name" value="HEAT_REPEAT"/>
    <property type="match status" value="1"/>
</dbReference>
<keyword evidence="2" id="KW-0132">Cell division</keyword>
<dbReference type="Pfam" id="PF12717">
    <property type="entry name" value="Cnd1"/>
    <property type="match status" value="1"/>
</dbReference>
<keyword evidence="5" id="KW-0539">Nucleus</keyword>
<dbReference type="SUPFAM" id="SSF48371">
    <property type="entry name" value="ARM repeat"/>
    <property type="match status" value="1"/>
</dbReference>
<evidence type="ECO:0000256" key="5">
    <source>
        <dbReference type="ARBA" id="ARBA00023242"/>
    </source>
</evidence>
<comment type="caution">
    <text evidence="9">The sequence shown here is derived from an EMBL/GenBank/DDBJ whole genome shotgun (WGS) entry which is preliminary data.</text>
</comment>
<evidence type="ECO:0000256" key="2">
    <source>
        <dbReference type="ARBA" id="ARBA00022618"/>
    </source>
</evidence>
<accession>A0ABP1P6D7</accession>
<comment type="subcellular location">
    <subcellularLocation>
        <location evidence="1">Nucleus</location>
    </subcellularLocation>
</comment>
<keyword evidence="10" id="KW-1185">Reference proteome</keyword>
<dbReference type="InterPro" id="IPR016024">
    <property type="entry name" value="ARM-type_fold"/>
</dbReference>
<keyword evidence="6" id="KW-0131">Cell cycle</keyword>
<sequence length="1330" mass="152846">MRSLRIFDNFKFGDLNEDWIQSIWNGEFMIYNEPPEEYLMFLESEDMRLLLHETCIVVKAWLENGRDQNNSGNYCSEISWNTLITMDVKVRALLAVLGYIIKSGQSKEADEESRESCLYATNLYFVLLAIPGTSAFNVFHPNLYQRAIGILKISSEQLQPPIKKRNKAMNLDDLNITDELANEVIILSSNEKRILIKNLNIIVCSFITMTKSFWFKDHVQSLNVTIQGLVEITKIEDDCMVFQSFKDTGTSNVSLPQNAYAALKELCDYKHGPVKVTITIIAKYVLPRMLCSHMDAQIKVITSIREHTINFLRNLLHTYEKEAKTAILTLIQRMMLMCPDKLEGRQKQANVLVKLLVICTQNIMLEAFKDLLLLSHHSKIPFRLFAQEIIGRLLLESFLMNCNITDCLKVKIRKIFFAIVLNRCMDCSSMVRGKAMAIIAEFSECNNEMDKKIFQAIFEETDANKKFLTFQDIKNALFEDTDLLPGSNVLITMLTDRTEDERAMVRRSTLQILKNLIVMFPFLIHELVPMISRRCRDPALLVRRFAVQVLSQLLEQFSDNSELLDKWVQTVVPQIFDIEIKVQEKVLDYMQELLLNRIQNVSTCIDNNANNLPWKILNTLTNMKMRKHLSKACSLWVKHGVITDSVIERIQSHIETDNNIEAWVFLVALAENTNLPNMNKYFLKYKEIFSENNFYTSLVLQVLRCSWKSLDHAVLKQLHTYLYKCLQEFKINFGLISICLDIVHNIIHYLHPDKNNNLLESHMLNLIKISEAEIAKIFKSGDKATEVAPNYLKAIFTLGHATVLCTCKIQPLTLRILQGVLLEWEALPEVIKKIKELQASAVVVLGQQAMRDREIAKEVVPIFGKLMRQETNINSHVQIAVKINVAKAMADICIRFTALVEPYLSDMCVSMKDSSPQVREAIMVIFIQLLLEDYIKIKGPFFFHILTMLSDADNMIRELTTFLIEERLLIKNKTLVSQQFLQSIYHYNNYQFQHKVCHYSMREKEKQTLTLPGKQNENKRRGIYDFMLDHLDPPGKIKLLVKVTSQILGGSCVDVIDIKKEEGACVLKDALYIISNDRLRPSSFTKHGDDDQQEGEDCTVQSIVPASNAINIIIDGMKKHGLEVLLPTLIKLRAKLSTLRLQLENDVKRMLVKTYYEYNKDQLSNLLSEYPSLEKEVEQFKKQVGDIRFNDESFIEEETSSPTMNNQSVPNKNFDSTTCNANPKVVLKRLSVSQLSNSRSTPINCFSPTSVSDGWSPIMCSTPILYSPSQPGPSTSMPTLPRHLDFDFNGRASKVRRLSSFYPGENELTSYQHNMKERNSFQVQDDSESD</sequence>
<dbReference type="InterPro" id="IPR026971">
    <property type="entry name" value="CND1/NCAPD3"/>
</dbReference>
<feature type="domain" description="Condensin complex subunit 1 C-terminal" evidence="8">
    <location>
        <begin position="881"/>
        <end position="1043"/>
    </location>
</feature>
<name>A0ABP1P6D7_XYLVO</name>
<keyword evidence="4" id="KW-0226">DNA condensation</keyword>
<dbReference type="PANTHER" id="PTHR14222:SF1">
    <property type="entry name" value="CONDENSIN-2 COMPLEX SUBUNIT D3"/>
    <property type="match status" value="1"/>
</dbReference>
<proteinExistence type="predicted"/>
<evidence type="ECO:0000256" key="3">
    <source>
        <dbReference type="ARBA" id="ARBA00022776"/>
    </source>
</evidence>
<protein>
    <recommendedName>
        <fullName evidence="8">Condensin complex subunit 1 C-terminal domain-containing protein</fullName>
    </recommendedName>
</protein>
<evidence type="ECO:0000256" key="4">
    <source>
        <dbReference type="ARBA" id="ARBA00023067"/>
    </source>
</evidence>
<evidence type="ECO:0000256" key="1">
    <source>
        <dbReference type="ARBA" id="ARBA00004123"/>
    </source>
</evidence>
<evidence type="ECO:0000313" key="10">
    <source>
        <dbReference type="Proteomes" id="UP001642520"/>
    </source>
</evidence>
<dbReference type="Gene3D" id="1.25.10.10">
    <property type="entry name" value="Leucine-rich Repeat Variant"/>
    <property type="match status" value="1"/>
</dbReference>
<feature type="repeat" description="HEAT" evidence="7">
    <location>
        <begin position="527"/>
        <end position="561"/>
    </location>
</feature>
<dbReference type="PANTHER" id="PTHR14222">
    <property type="entry name" value="CONDENSIN"/>
    <property type="match status" value="1"/>
</dbReference>
<evidence type="ECO:0000256" key="7">
    <source>
        <dbReference type="PROSITE-ProRule" id="PRU00103"/>
    </source>
</evidence>
<dbReference type="InterPro" id="IPR021133">
    <property type="entry name" value="HEAT_type_2"/>
</dbReference>
<reference evidence="9 10" key="1">
    <citation type="submission" date="2024-08" db="EMBL/GenBank/DDBJ databases">
        <authorList>
            <person name="Will J Nash"/>
            <person name="Angela Man"/>
            <person name="Seanna McTaggart"/>
            <person name="Kendall Baker"/>
            <person name="Tom Barker"/>
            <person name="Leah Catchpole"/>
            <person name="Alex Durrant"/>
            <person name="Karim Gharbi"/>
            <person name="Naomi Irish"/>
            <person name="Gemy Kaithakottil"/>
            <person name="Debby Ku"/>
            <person name="Aaliyah Providence"/>
            <person name="Felix Shaw"/>
            <person name="David Swarbreck"/>
            <person name="Chris Watkins"/>
            <person name="Ann M. McCartney"/>
            <person name="Giulio Formenti"/>
            <person name="Alice Mouton"/>
            <person name="Noel Vella"/>
            <person name="Bjorn M von Reumont"/>
            <person name="Adriana Vella"/>
            <person name="Wilfried Haerty"/>
        </authorList>
    </citation>
    <scope>NUCLEOTIDE SEQUENCE [LARGE SCALE GENOMIC DNA]</scope>
</reference>